<organism evidence="2 3">
    <name type="scientific">Vigna unguiculata</name>
    <name type="common">Cowpea</name>
    <dbReference type="NCBI Taxonomy" id="3917"/>
    <lineage>
        <taxon>Eukaryota</taxon>
        <taxon>Viridiplantae</taxon>
        <taxon>Streptophyta</taxon>
        <taxon>Embryophyta</taxon>
        <taxon>Tracheophyta</taxon>
        <taxon>Spermatophyta</taxon>
        <taxon>Magnoliopsida</taxon>
        <taxon>eudicotyledons</taxon>
        <taxon>Gunneridae</taxon>
        <taxon>Pentapetalae</taxon>
        <taxon>rosids</taxon>
        <taxon>fabids</taxon>
        <taxon>Fabales</taxon>
        <taxon>Fabaceae</taxon>
        <taxon>Papilionoideae</taxon>
        <taxon>50 kb inversion clade</taxon>
        <taxon>NPAAA clade</taxon>
        <taxon>indigoferoid/millettioid clade</taxon>
        <taxon>Phaseoleae</taxon>
        <taxon>Vigna</taxon>
    </lineage>
</organism>
<gene>
    <name evidence="2" type="ORF">DEO72_LG8g2187</name>
</gene>
<protein>
    <submittedName>
        <fullName evidence="2">Uncharacterized protein</fullName>
    </submittedName>
</protein>
<dbReference type="AlphaFoldDB" id="A0A4D6MTQ4"/>
<evidence type="ECO:0000313" key="3">
    <source>
        <dbReference type="Proteomes" id="UP000501690"/>
    </source>
</evidence>
<reference evidence="2 3" key="1">
    <citation type="submission" date="2019-04" db="EMBL/GenBank/DDBJ databases">
        <title>An improved genome assembly and genetic linkage map for asparagus bean, Vigna unguiculata ssp. sesquipedialis.</title>
        <authorList>
            <person name="Xia Q."/>
            <person name="Zhang R."/>
            <person name="Dong Y."/>
        </authorList>
    </citation>
    <scope>NUCLEOTIDE SEQUENCE [LARGE SCALE GENOMIC DNA]</scope>
    <source>
        <tissue evidence="2">Leaf</tissue>
    </source>
</reference>
<proteinExistence type="predicted"/>
<accession>A0A4D6MTQ4</accession>
<keyword evidence="1" id="KW-0175">Coiled coil</keyword>
<feature type="coiled-coil region" evidence="1">
    <location>
        <begin position="33"/>
        <end position="67"/>
    </location>
</feature>
<evidence type="ECO:0000256" key="1">
    <source>
        <dbReference type="SAM" id="Coils"/>
    </source>
</evidence>
<dbReference type="EMBL" id="CP039352">
    <property type="protein sequence ID" value="QCE04154.1"/>
    <property type="molecule type" value="Genomic_DNA"/>
</dbReference>
<keyword evidence="3" id="KW-1185">Reference proteome</keyword>
<dbReference type="Proteomes" id="UP000501690">
    <property type="component" value="Linkage Group LG8"/>
</dbReference>
<evidence type="ECO:0000313" key="2">
    <source>
        <dbReference type="EMBL" id="QCE04154.1"/>
    </source>
</evidence>
<sequence>MESDNLVRTMVEFGSKALILSRRVGSLYRREVKEGNREKLEDLQENVNKFEKERAAWKKEREGWEEEKKRLGTWKEKYEGVEVELEDLKGCIIQEHINGFQKGVRQAAFFCQDIDAIDPRFDVNKDVVDDQLINERHEQHLHFLTAPVMPTVATPTTMASFTAKVRTCTIHAPHIAAATRYTSYGSGESSVSAPQFCEQHLGSILAIPASFPCRKMSPEKKEQPSLHLASATTTRIGATNPNFGEIRFATCHPIIAQSKSNLVKHSKAGQTVKSGQRLVKREGFNYKY</sequence>
<name>A0A4D6MTQ4_VIGUN</name>